<feature type="signal peptide" evidence="1">
    <location>
        <begin position="1"/>
        <end position="27"/>
    </location>
</feature>
<proteinExistence type="predicted"/>
<keyword evidence="3" id="KW-1185">Reference proteome</keyword>
<name>A0ABS7UJK9_9ACTN</name>
<feature type="chain" id="PRO_5047173811" evidence="1">
    <location>
        <begin position="28"/>
        <end position="182"/>
    </location>
</feature>
<evidence type="ECO:0000313" key="2">
    <source>
        <dbReference type="EMBL" id="MBZ5741205.1"/>
    </source>
</evidence>
<reference evidence="2 3" key="1">
    <citation type="submission" date="2021-09" db="EMBL/GenBank/DDBJ databases">
        <title>Whole genome sequence of Nocardioides sp. GBK3QG-3.</title>
        <authorList>
            <person name="Tuo L."/>
        </authorList>
    </citation>
    <scope>NUCLEOTIDE SEQUENCE [LARGE SCALE GENOMIC DNA]</scope>
    <source>
        <strain evidence="2 3">GBK3QG-3</strain>
    </source>
</reference>
<organism evidence="2 3">
    <name type="scientific">Nocardioides mangrovi</name>
    <dbReference type="NCBI Taxonomy" id="2874580"/>
    <lineage>
        <taxon>Bacteria</taxon>
        <taxon>Bacillati</taxon>
        <taxon>Actinomycetota</taxon>
        <taxon>Actinomycetes</taxon>
        <taxon>Propionibacteriales</taxon>
        <taxon>Nocardioidaceae</taxon>
        <taxon>Nocardioides</taxon>
    </lineage>
</organism>
<sequence>MSLGKPLLSVLVAGAALVALVGAPAAAETAGYRDPADASASLTDIRHVTVRHGGDGIAVVVRFTDLRRRSTGGPAGLSVFFDTVGRRRGPEFQLGTGLQAGTDYQLVRSRHRRGVGDPIDCDYSVRLRYDADRMVLHADRDCLGTPDRVRVGVLMTDEWDGSHPVEDWLGEPRSWTAWLTAG</sequence>
<protein>
    <submittedName>
        <fullName evidence="2">Uncharacterized protein</fullName>
    </submittedName>
</protein>
<evidence type="ECO:0000313" key="3">
    <source>
        <dbReference type="Proteomes" id="UP000780875"/>
    </source>
</evidence>
<dbReference type="Proteomes" id="UP000780875">
    <property type="component" value="Unassembled WGS sequence"/>
</dbReference>
<gene>
    <name evidence="2" type="ORF">K8U61_23800</name>
</gene>
<dbReference type="RefSeq" id="WP_224125504.1">
    <property type="nucleotide sequence ID" value="NZ_JAIQZJ010000026.1"/>
</dbReference>
<keyword evidence="1" id="KW-0732">Signal</keyword>
<comment type="caution">
    <text evidence="2">The sequence shown here is derived from an EMBL/GenBank/DDBJ whole genome shotgun (WGS) entry which is preliminary data.</text>
</comment>
<accession>A0ABS7UJK9</accession>
<dbReference type="EMBL" id="JAIQZJ010000026">
    <property type="protein sequence ID" value="MBZ5741205.1"/>
    <property type="molecule type" value="Genomic_DNA"/>
</dbReference>
<evidence type="ECO:0000256" key="1">
    <source>
        <dbReference type="SAM" id="SignalP"/>
    </source>
</evidence>